<feature type="region of interest" description="Disordered" evidence="3">
    <location>
        <begin position="329"/>
        <end position="365"/>
    </location>
</feature>
<dbReference type="InterPro" id="IPR051093">
    <property type="entry name" value="Neuroligin/BSAL"/>
</dbReference>
<accession>A0A8C6TCK4</accession>
<sequence>PDREVDKSDAGISVQNYHPTVNTQYGKLRGVRVPLPSEILGPVDQYLGVPYAAPPLGEKRFLPPEPPSSWSGIKNATHFAPVCPQNIHNAVPEIMMPIWFTFNLDIVTTYIQDQHEDCLYLNIYVPTEDGEVPFKKLNEDLSDNDGDEDEDIRDTGAKPVMVYIHGGSYMEGTGNMIDGSVLASYGNVIVITFNYRVGVLGFLSTGDQAAKGNYGLLDQIQALRWISENIGFFGGDSNRITVFGSGIGASCVSLLTLSHHSEVIQTSRFPRTPSSSTLRPTASRRWPGPSTTPRISCTCTSASSPACATTTGRPKWPSGNTSCPICTTSTTCSTTPPPPPKCPHPRPPKTRSPPNPMAKTGRSTPSVLRCPRLIIVRTAA</sequence>
<evidence type="ECO:0000256" key="3">
    <source>
        <dbReference type="SAM" id="MobiDB-lite"/>
    </source>
</evidence>
<feature type="compositionally biased region" description="Low complexity" evidence="3">
    <location>
        <begin position="268"/>
        <end position="285"/>
    </location>
</feature>
<dbReference type="Ensembl" id="ENSNMLT00000021972.1">
    <property type="protein sequence ID" value="ENSNMLP00000019551.1"/>
    <property type="gene ID" value="ENSNMLG00000012351.1"/>
</dbReference>
<dbReference type="PANTHER" id="PTHR43903">
    <property type="entry name" value="NEUROLIGIN"/>
    <property type="match status" value="1"/>
</dbReference>
<dbReference type="FunFam" id="3.40.50.1820:FF:000379">
    <property type="entry name" value="Neuroligin 1"/>
    <property type="match status" value="1"/>
</dbReference>
<name>A0A8C6TCK4_9GOBI</name>
<evidence type="ECO:0000259" key="4">
    <source>
        <dbReference type="Pfam" id="PF00135"/>
    </source>
</evidence>
<dbReference type="Proteomes" id="UP000694523">
    <property type="component" value="Unplaced"/>
</dbReference>
<feature type="region of interest" description="Disordered" evidence="3">
    <location>
        <begin position="268"/>
        <end position="291"/>
    </location>
</feature>
<dbReference type="AlphaFoldDB" id="A0A8C6TCK4"/>
<protein>
    <submittedName>
        <fullName evidence="5">Neuroligin 3a</fullName>
    </submittedName>
</protein>
<proteinExistence type="inferred from homology"/>
<dbReference type="SUPFAM" id="SSF53474">
    <property type="entry name" value="alpha/beta-Hydrolases"/>
    <property type="match status" value="1"/>
</dbReference>
<evidence type="ECO:0000256" key="2">
    <source>
        <dbReference type="ARBA" id="ARBA00022729"/>
    </source>
</evidence>
<dbReference type="InterPro" id="IPR019819">
    <property type="entry name" value="Carboxylesterase_B_CS"/>
</dbReference>
<dbReference type="InterPro" id="IPR029058">
    <property type="entry name" value="AB_hydrolase_fold"/>
</dbReference>
<dbReference type="PROSITE" id="PS00941">
    <property type="entry name" value="CARBOXYLESTERASE_B_2"/>
    <property type="match status" value="1"/>
</dbReference>
<feature type="domain" description="Carboxylesterase type B" evidence="4">
    <location>
        <begin position="19"/>
        <end position="262"/>
    </location>
</feature>
<keyword evidence="2" id="KW-0732">Signal</keyword>
<keyword evidence="6" id="KW-1185">Reference proteome</keyword>
<dbReference type="Pfam" id="PF00135">
    <property type="entry name" value="COesterase"/>
    <property type="match status" value="1"/>
</dbReference>
<evidence type="ECO:0000313" key="5">
    <source>
        <dbReference type="Ensembl" id="ENSNMLP00000019551.1"/>
    </source>
</evidence>
<reference evidence="5" key="2">
    <citation type="submission" date="2025-09" db="UniProtKB">
        <authorList>
            <consortium name="Ensembl"/>
        </authorList>
    </citation>
    <scope>IDENTIFICATION</scope>
</reference>
<dbReference type="InterPro" id="IPR002018">
    <property type="entry name" value="CarbesteraseB"/>
</dbReference>
<evidence type="ECO:0000313" key="6">
    <source>
        <dbReference type="Proteomes" id="UP000694523"/>
    </source>
</evidence>
<comment type="similarity">
    <text evidence="1">Belongs to the type-B carboxylesterase/lipase family.</text>
</comment>
<dbReference type="Gene3D" id="3.40.50.1820">
    <property type="entry name" value="alpha/beta hydrolase"/>
    <property type="match status" value="1"/>
</dbReference>
<evidence type="ECO:0000256" key="1">
    <source>
        <dbReference type="ARBA" id="ARBA00005964"/>
    </source>
</evidence>
<organism evidence="5 6">
    <name type="scientific">Neogobius melanostomus</name>
    <name type="common">round goby</name>
    <dbReference type="NCBI Taxonomy" id="47308"/>
    <lineage>
        <taxon>Eukaryota</taxon>
        <taxon>Metazoa</taxon>
        <taxon>Chordata</taxon>
        <taxon>Craniata</taxon>
        <taxon>Vertebrata</taxon>
        <taxon>Euteleostomi</taxon>
        <taxon>Actinopterygii</taxon>
        <taxon>Neopterygii</taxon>
        <taxon>Teleostei</taxon>
        <taxon>Neoteleostei</taxon>
        <taxon>Acanthomorphata</taxon>
        <taxon>Gobiaria</taxon>
        <taxon>Gobiiformes</taxon>
        <taxon>Gobioidei</taxon>
        <taxon>Gobiidae</taxon>
        <taxon>Benthophilinae</taxon>
        <taxon>Neogobiini</taxon>
        <taxon>Neogobius</taxon>
    </lineage>
</organism>
<reference evidence="5" key="1">
    <citation type="submission" date="2025-08" db="UniProtKB">
        <authorList>
            <consortium name="Ensembl"/>
        </authorList>
    </citation>
    <scope>IDENTIFICATION</scope>
</reference>